<organism evidence="7 8">
    <name type="scientific">Planktothrix paucivesiculata PCC 9631</name>
    <dbReference type="NCBI Taxonomy" id="671071"/>
    <lineage>
        <taxon>Bacteria</taxon>
        <taxon>Bacillati</taxon>
        <taxon>Cyanobacteriota</taxon>
        <taxon>Cyanophyceae</taxon>
        <taxon>Oscillatoriophycideae</taxon>
        <taxon>Oscillatoriales</taxon>
        <taxon>Microcoleaceae</taxon>
        <taxon>Planktothrix</taxon>
    </lineage>
</organism>
<evidence type="ECO:0000313" key="8">
    <source>
        <dbReference type="Proteomes" id="UP000182190"/>
    </source>
</evidence>
<dbReference type="Pfam" id="PF04960">
    <property type="entry name" value="Glutaminase"/>
    <property type="match status" value="1"/>
</dbReference>
<keyword evidence="6" id="KW-0007">Acetylation</keyword>
<dbReference type="PANTHER" id="PTHR12544:SF29">
    <property type="entry name" value="GLUTAMINASE"/>
    <property type="match status" value="1"/>
</dbReference>
<dbReference type="Gene3D" id="3.40.710.10">
    <property type="entry name" value="DD-peptidase/beta-lactamase superfamily"/>
    <property type="match status" value="1"/>
</dbReference>
<dbReference type="InterPro" id="IPR012338">
    <property type="entry name" value="Beta-lactam/transpept-like"/>
</dbReference>
<dbReference type="EMBL" id="CZCS02000239">
    <property type="protein sequence ID" value="VXD25357.1"/>
    <property type="molecule type" value="Genomic_DNA"/>
</dbReference>
<feature type="binding site" evidence="6">
    <location>
        <position position="175"/>
    </location>
    <ligand>
        <name>substrate</name>
    </ligand>
</feature>
<accession>A0A7Z9BYX9</accession>
<dbReference type="GO" id="GO:0006543">
    <property type="term" value="P:L-glutamine catabolic process"/>
    <property type="evidence" value="ECO:0007669"/>
    <property type="project" value="TreeGrafter"/>
</dbReference>
<feature type="binding site" evidence="6">
    <location>
        <position position="198"/>
    </location>
    <ligand>
        <name>substrate</name>
    </ligand>
</feature>
<dbReference type="GO" id="GO:0004359">
    <property type="term" value="F:glutaminase activity"/>
    <property type="evidence" value="ECO:0007669"/>
    <property type="project" value="UniProtKB-UniRule"/>
</dbReference>
<sequence length="331" mass="35941">MNIGLKPFDRLTQAELNIWVKEGQQRSQLGQLPSYIPQLAQVNPQEFVVKILTIPGPSYQAGNEALRFPVMSVIKCFLLLNRLLELGEERVFQRVGVQPSDQPFNSLEQLESDGGWPRNPMINSGAIALAGLLPGKDADTRCQYLCSWLNQFGDCQLVLDRDILESVRSAPNAKNQALVSTLAAAGYLEYPEITLDTYNQICCLSATISDLAKLGLLLLKPPNPQWQNASRIVKALMMTCGLYETSGQFAVKVGVPTKSGVSGAVLSIIPDLGAIACYSPPLDSQGNSMGGLFLIEKMVETVNYPHFSRSKCGLLASTGIASEETEVCSGD</sequence>
<protein>
    <recommendedName>
        <fullName evidence="3 6">Glutaminase</fullName>
        <ecNumber evidence="3 6">3.5.1.2</ecNumber>
    </recommendedName>
</protein>
<name>A0A7Z9BYX9_9CYAN</name>
<feature type="binding site" evidence="6">
    <location>
        <position position="72"/>
    </location>
    <ligand>
        <name>substrate</name>
    </ligand>
</feature>
<evidence type="ECO:0000313" key="7">
    <source>
        <dbReference type="EMBL" id="VXD25357.1"/>
    </source>
</evidence>
<comment type="similarity">
    <text evidence="1 6">Belongs to the glutaminase family.</text>
</comment>
<keyword evidence="8" id="KW-1185">Reference proteome</keyword>
<evidence type="ECO:0000256" key="5">
    <source>
        <dbReference type="ARBA" id="ARBA00049534"/>
    </source>
</evidence>
<evidence type="ECO:0000256" key="1">
    <source>
        <dbReference type="ARBA" id="ARBA00011076"/>
    </source>
</evidence>
<feature type="binding site" evidence="6">
    <location>
        <position position="123"/>
    </location>
    <ligand>
        <name>substrate</name>
    </ligand>
</feature>
<dbReference type="EC" id="3.5.1.2" evidence="3 6"/>
<dbReference type="InterPro" id="IPR015868">
    <property type="entry name" value="Glutaminase"/>
</dbReference>
<dbReference type="GO" id="GO:0006537">
    <property type="term" value="P:glutamate biosynthetic process"/>
    <property type="evidence" value="ECO:0007669"/>
    <property type="project" value="TreeGrafter"/>
</dbReference>
<comment type="caution">
    <text evidence="6">Lacks conserved residue(s) required for the propagation of feature annotation.</text>
</comment>
<reference evidence="7" key="1">
    <citation type="submission" date="2019-10" db="EMBL/GenBank/DDBJ databases">
        <authorList>
            <consortium name="Genoscope - CEA"/>
            <person name="William W."/>
        </authorList>
    </citation>
    <scope>NUCLEOTIDE SEQUENCE [LARGE SCALE GENOMIC DNA]</scope>
    <source>
        <strain evidence="7">BBR_PRJEB10994</strain>
    </source>
</reference>
<evidence type="ECO:0000256" key="3">
    <source>
        <dbReference type="ARBA" id="ARBA00012918"/>
    </source>
</evidence>
<evidence type="ECO:0000256" key="2">
    <source>
        <dbReference type="ARBA" id="ARBA00011881"/>
    </source>
</evidence>
<keyword evidence="4 6" id="KW-0378">Hydrolase</keyword>
<dbReference type="HAMAP" id="MF_00313">
    <property type="entry name" value="Glutaminase"/>
    <property type="match status" value="1"/>
</dbReference>
<dbReference type="AlphaFoldDB" id="A0A7Z9BYX9"/>
<comment type="caution">
    <text evidence="7">The sequence shown here is derived from an EMBL/GenBank/DDBJ whole genome shotgun (WGS) entry which is preliminary data.</text>
</comment>
<comment type="catalytic activity">
    <reaction evidence="5 6">
        <text>L-glutamine + H2O = L-glutamate + NH4(+)</text>
        <dbReference type="Rhea" id="RHEA:15889"/>
        <dbReference type="ChEBI" id="CHEBI:15377"/>
        <dbReference type="ChEBI" id="CHEBI:28938"/>
        <dbReference type="ChEBI" id="CHEBI:29985"/>
        <dbReference type="ChEBI" id="CHEBI:58359"/>
        <dbReference type="EC" id="3.5.1.2"/>
    </reaction>
</comment>
<dbReference type="RefSeq" id="WP_231516780.1">
    <property type="nucleotide sequence ID" value="NZ_LR735021.1"/>
</dbReference>
<evidence type="ECO:0000256" key="4">
    <source>
        <dbReference type="ARBA" id="ARBA00022801"/>
    </source>
</evidence>
<dbReference type="SUPFAM" id="SSF56601">
    <property type="entry name" value="beta-lactamase/transpeptidase-like"/>
    <property type="match status" value="1"/>
</dbReference>
<proteinExistence type="inferred from homology"/>
<feature type="binding site" evidence="6">
    <location>
        <position position="261"/>
    </location>
    <ligand>
        <name>substrate</name>
    </ligand>
</feature>
<evidence type="ECO:0000256" key="6">
    <source>
        <dbReference type="HAMAP-Rule" id="MF_00313"/>
    </source>
</evidence>
<dbReference type="Proteomes" id="UP000182190">
    <property type="component" value="Unassembled WGS sequence"/>
</dbReference>
<feature type="binding site" evidence="6">
    <location>
        <position position="243"/>
    </location>
    <ligand>
        <name>substrate</name>
    </ligand>
</feature>
<comment type="subunit">
    <text evidence="2 6">Homotetramer.</text>
</comment>
<gene>
    <name evidence="6 7" type="primary">glsA</name>
    <name evidence="7" type="ORF">PL9631_940120</name>
</gene>
<dbReference type="PANTHER" id="PTHR12544">
    <property type="entry name" value="GLUTAMINASE"/>
    <property type="match status" value="1"/>
</dbReference>